<dbReference type="FunFam" id="3.20.20.100:FF:000007">
    <property type="entry name" value="NAD(P)H-dependent D-xylose reductase xyl1"/>
    <property type="match status" value="1"/>
</dbReference>
<organism evidence="4 5">
    <name type="scientific">Lachnellula occidentalis</name>
    <dbReference type="NCBI Taxonomy" id="215460"/>
    <lineage>
        <taxon>Eukaryota</taxon>
        <taxon>Fungi</taxon>
        <taxon>Dikarya</taxon>
        <taxon>Ascomycota</taxon>
        <taxon>Pezizomycotina</taxon>
        <taxon>Leotiomycetes</taxon>
        <taxon>Helotiales</taxon>
        <taxon>Lachnaceae</taxon>
        <taxon>Lachnellula</taxon>
    </lineage>
</organism>
<comment type="similarity">
    <text evidence="1">Belongs to the aldo/keto reductase family.</text>
</comment>
<protein>
    <submittedName>
        <fullName evidence="4">Aldehyde reductase</fullName>
    </submittedName>
</protein>
<accession>A0A8H8RKB3</accession>
<dbReference type="InterPro" id="IPR020471">
    <property type="entry name" value="AKR"/>
</dbReference>
<evidence type="ECO:0000256" key="1">
    <source>
        <dbReference type="ARBA" id="ARBA00007905"/>
    </source>
</evidence>
<proteinExistence type="inferred from homology"/>
<comment type="caution">
    <text evidence="4">The sequence shown here is derived from an EMBL/GenBank/DDBJ whole genome shotgun (WGS) entry which is preliminary data.</text>
</comment>
<gene>
    <name evidence="4" type="primary">ARI</name>
    <name evidence="4" type="ORF">LOCC1_G005600</name>
</gene>
<keyword evidence="5" id="KW-1185">Reference proteome</keyword>
<dbReference type="PROSITE" id="PS00798">
    <property type="entry name" value="ALDOKETO_REDUCTASE_1"/>
    <property type="match status" value="1"/>
</dbReference>
<dbReference type="Proteomes" id="UP000443090">
    <property type="component" value="Unassembled WGS sequence"/>
</dbReference>
<dbReference type="GO" id="GO:0016491">
    <property type="term" value="F:oxidoreductase activity"/>
    <property type="evidence" value="ECO:0007669"/>
    <property type="project" value="UniProtKB-KW"/>
</dbReference>
<dbReference type="PANTHER" id="PTHR11732">
    <property type="entry name" value="ALDO/KETO REDUCTASE"/>
    <property type="match status" value="1"/>
</dbReference>
<dbReference type="OrthoDB" id="416253at2759"/>
<dbReference type="InterPro" id="IPR018170">
    <property type="entry name" value="Aldo/ket_reductase_CS"/>
</dbReference>
<dbReference type="InterPro" id="IPR036812">
    <property type="entry name" value="NAD(P)_OxRdtase_dom_sf"/>
</dbReference>
<name>A0A8H8RKB3_9HELO</name>
<evidence type="ECO:0000313" key="5">
    <source>
        <dbReference type="Proteomes" id="UP000443090"/>
    </source>
</evidence>
<dbReference type="Gene3D" id="3.20.20.100">
    <property type="entry name" value="NADP-dependent oxidoreductase domain"/>
    <property type="match status" value="1"/>
</dbReference>
<dbReference type="SUPFAM" id="SSF51430">
    <property type="entry name" value="NAD(P)-linked oxidoreductase"/>
    <property type="match status" value="1"/>
</dbReference>
<dbReference type="EMBL" id="QGMI01000814">
    <property type="protein sequence ID" value="TVY36564.1"/>
    <property type="molecule type" value="Genomic_DNA"/>
</dbReference>
<dbReference type="PRINTS" id="PR00069">
    <property type="entry name" value="ALDKETRDTASE"/>
</dbReference>
<evidence type="ECO:0000256" key="2">
    <source>
        <dbReference type="ARBA" id="ARBA00023002"/>
    </source>
</evidence>
<keyword evidence="2" id="KW-0560">Oxidoreductase</keyword>
<reference evidence="4 5" key="1">
    <citation type="submission" date="2018-05" db="EMBL/GenBank/DDBJ databases">
        <title>Genome sequencing and assembly of the regulated plant pathogen Lachnellula willkommii and related sister species for the development of diagnostic species identification markers.</title>
        <authorList>
            <person name="Giroux E."/>
            <person name="Bilodeau G."/>
        </authorList>
    </citation>
    <scope>NUCLEOTIDE SEQUENCE [LARGE SCALE GENOMIC DNA]</scope>
    <source>
        <strain evidence="4 5">CBS 160.35</strain>
    </source>
</reference>
<dbReference type="AlphaFoldDB" id="A0A8H8RKB3"/>
<dbReference type="InterPro" id="IPR023210">
    <property type="entry name" value="NADP_OxRdtase_dom"/>
</dbReference>
<evidence type="ECO:0000313" key="4">
    <source>
        <dbReference type="EMBL" id="TVY36564.1"/>
    </source>
</evidence>
<sequence length="364" mass="40213">MIDRVSKGRCRDLSSSYFINTIFLIQDGNLDSRFQSTITMASNRSFKLNSGHSIPAVGLGTWQSGPNEVKEAVAAALKTGYRHIDAAAVYGNEAEVGEGIKASGVDRGSIFITGKLWNTDHKPEDVEPALDATLKDLQTDYLDLYLIHWPVAFPKSTERFPVDPATEQISVIDVPIADTWKAMEALVKKGKVRSIGVSNFTQEKIVTLLQTAIIPPAVNQIEAHAYLQQPKLLEWSKQKGIVVAAYSPLGNNIYNLPRAVDDATVIALAKDLNKQPAQLLINWAVQRGTVVLPKSVTASRIKDNFEEFELPKDVFDKITALDSHTRYNFPARLGVDIFGEVDPESLKKSVEDWKAAQRKLKATP</sequence>
<feature type="domain" description="NADP-dependent oxidoreductase" evidence="3">
    <location>
        <begin position="57"/>
        <end position="322"/>
    </location>
</feature>
<evidence type="ECO:0000259" key="3">
    <source>
        <dbReference type="Pfam" id="PF00248"/>
    </source>
</evidence>
<dbReference type="Pfam" id="PF00248">
    <property type="entry name" value="Aldo_ket_red"/>
    <property type="match status" value="1"/>
</dbReference>
<dbReference type="PROSITE" id="PS00062">
    <property type="entry name" value="ALDOKETO_REDUCTASE_2"/>
    <property type="match status" value="1"/>
</dbReference>